<dbReference type="Pfam" id="PF00873">
    <property type="entry name" value="ACR_tran"/>
    <property type="match status" value="1"/>
</dbReference>
<evidence type="ECO:0000256" key="1">
    <source>
        <dbReference type="SAM" id="Phobius"/>
    </source>
</evidence>
<dbReference type="Gene3D" id="3.30.70.1430">
    <property type="entry name" value="Multidrug efflux transporter AcrB pore domain"/>
    <property type="match status" value="2"/>
</dbReference>
<dbReference type="Gene3D" id="3.30.70.1440">
    <property type="entry name" value="Multidrug efflux transporter AcrB pore domain"/>
    <property type="match status" value="1"/>
</dbReference>
<sequence length="1034" mass="112508">MIRSFVKNGRLMSLVIVLLIVSGLAALSTLPRTEDPRIQNRIASVITYMPGASAERIEVLISEKIEQKLRKLSEINLITSVSRPGISVVQLKLQDEIYQPEPIWSRVRDLINDLAPQLPAGIIPPVLETDRGYAYTQLIALNWQGNTDIDIASLGRYANELQNRLRTVGGTDLVTIFGQGQEEILVAIDQAQSSRLGLPAALISEKIRNADAKVAAGALVNLNNQMQVELTGALDTVQRIRNIPLRDNENGAVLRLGDIASVEKSLAWPAAEIALVNDQASVVVATRMLPDLRIDKWTEKVNLQVAAFARELPHNIKLEVLFDQNTYTEKRLGDLLANISVGFILISLVLLVTLGWRSALIVAASLPLTVLFTLAVMNFYGLPIHQMSVTGLVVALGIMVDNAIVMTDTIQQKRQQGMRRLDSVGYAIKHLWLPLLGSSITTILAFMPIVLMPGPAGEFVGGIALSVIFSLIGSYLISHTIVAGLAGRFISKGQNGQQSWYRAGIALPRLSRAFQTSLTWAIEHRKTTIVTVSCLPLLGFVLAKQLSEQFFPPSDRDMFQIELFLPAQSSIKHTEAVSQQVSQYLYSQKGIEKVRWFIGKNAPSFYYNMLPTKDGLQNYAQGMITASDFNYANALIPHIQTELDRLLPQAQILVRKLEQGPPFNAPVELRIFGPNLDTLKALGDDIRQLMSTTEDVIHTRSTLQPGTPKVWVQADEEAVALAGLSLTDIAGQLNTTLAGNTNGSVIEATESIPVRVRIDNGERREVSDLANIQLLSNKSEQPIPLTALAELKLKPSRGAIPHRDGVRVNVIEAYIRAGVLPSVVLARIQEKMAEQQYRVPTGYHIEVGGESAERDEAVSKLLASVGVIFTLLVTVVVLSFNSFRLSGIIFLSAFQSVGLGLLSIYVFDYPFGFTVIIGLLGLMGLAINAAIVIIAELKSDPDAVRGDTGAIVRAVLSCTRHISSTTITTVGGFLPLILAGGGFWPPFAVAVAGGTVLTTLLSFLFVPALFSLFSQKRAFEASEQISAGALTPAN</sequence>
<dbReference type="InterPro" id="IPR027463">
    <property type="entry name" value="AcrB_DN_DC_subdom"/>
</dbReference>
<feature type="transmembrane region" description="Helical" evidence="1">
    <location>
        <begin position="861"/>
        <end position="880"/>
    </location>
</feature>
<keyword evidence="1" id="KW-1133">Transmembrane helix</keyword>
<evidence type="ECO:0000313" key="2">
    <source>
        <dbReference type="EMBL" id="WDE05798.1"/>
    </source>
</evidence>
<dbReference type="GO" id="GO:0042910">
    <property type="term" value="F:xenobiotic transmembrane transporter activity"/>
    <property type="evidence" value="ECO:0007669"/>
    <property type="project" value="TreeGrafter"/>
</dbReference>
<reference evidence="2 3" key="2">
    <citation type="journal article" date="2022" name="Mar. Drugs">
        <title>Bioassay-Guided Fractionation Leads to the Detection of Cholic Acid Generated by the Rare Thalassomonas sp.</title>
        <authorList>
            <person name="Pheiffer F."/>
            <person name="Schneider Y.K."/>
            <person name="Hansen E.H."/>
            <person name="Andersen J.H."/>
            <person name="Isaksson J."/>
            <person name="Busche T."/>
            <person name="R C."/>
            <person name="Kalinowski J."/>
            <person name="Zyl L.V."/>
            <person name="Trindade M."/>
        </authorList>
    </citation>
    <scope>NUCLEOTIDE SEQUENCE [LARGE SCALE GENOMIC DNA]</scope>
    <source>
        <strain evidence="2 3">XOM25</strain>
    </source>
</reference>
<feature type="transmembrane region" description="Helical" evidence="1">
    <location>
        <begin position="463"/>
        <end position="486"/>
    </location>
</feature>
<dbReference type="Gene3D" id="1.20.1640.10">
    <property type="entry name" value="Multidrug efflux transporter AcrB transmembrane domain"/>
    <property type="match status" value="2"/>
</dbReference>
<keyword evidence="1" id="KW-0472">Membrane</keyword>
<accession>A0AAE9Z5U9</accession>
<feature type="transmembrane region" description="Helical" evidence="1">
    <location>
        <begin position="990"/>
        <end position="1013"/>
    </location>
</feature>
<gene>
    <name evidence="2" type="ORF">SG34_002345</name>
</gene>
<feature type="transmembrane region" description="Helical" evidence="1">
    <location>
        <begin position="387"/>
        <end position="410"/>
    </location>
</feature>
<dbReference type="KEGG" id="tvd:SG34_002345"/>
<keyword evidence="1" id="KW-0812">Transmembrane</keyword>
<dbReference type="InterPro" id="IPR001036">
    <property type="entry name" value="Acrflvin-R"/>
</dbReference>
<dbReference type="Gene3D" id="3.30.2090.10">
    <property type="entry name" value="Multidrug efflux transporter AcrB TolC docking domain, DN and DC subdomains"/>
    <property type="match status" value="2"/>
</dbReference>
<organism evidence="2 3">
    <name type="scientific">Thalassomonas viridans</name>
    <dbReference type="NCBI Taxonomy" id="137584"/>
    <lineage>
        <taxon>Bacteria</taxon>
        <taxon>Pseudomonadati</taxon>
        <taxon>Pseudomonadota</taxon>
        <taxon>Gammaproteobacteria</taxon>
        <taxon>Alteromonadales</taxon>
        <taxon>Colwelliaceae</taxon>
        <taxon>Thalassomonas</taxon>
    </lineage>
</organism>
<feature type="transmembrane region" description="Helical" evidence="1">
    <location>
        <begin position="335"/>
        <end position="352"/>
    </location>
</feature>
<dbReference type="SUPFAM" id="SSF82714">
    <property type="entry name" value="Multidrug efflux transporter AcrB TolC docking domain, DN and DC subdomains"/>
    <property type="match status" value="2"/>
</dbReference>
<dbReference type="AlphaFoldDB" id="A0AAE9Z5U9"/>
<dbReference type="PANTHER" id="PTHR32063">
    <property type="match status" value="1"/>
</dbReference>
<dbReference type="SUPFAM" id="SSF82693">
    <property type="entry name" value="Multidrug efflux transporter AcrB pore domain, PN1, PN2, PC1 and PC2 subdomains"/>
    <property type="match status" value="3"/>
</dbReference>
<feature type="transmembrane region" description="Helical" evidence="1">
    <location>
        <begin position="359"/>
        <end position="381"/>
    </location>
</feature>
<feature type="transmembrane region" description="Helical" evidence="1">
    <location>
        <begin position="962"/>
        <end position="984"/>
    </location>
</feature>
<dbReference type="PRINTS" id="PR00702">
    <property type="entry name" value="ACRIFLAVINRP"/>
</dbReference>
<feature type="transmembrane region" description="Helical" evidence="1">
    <location>
        <begin position="913"/>
        <end position="935"/>
    </location>
</feature>
<name>A0AAE9Z5U9_9GAMM</name>
<proteinExistence type="predicted"/>
<dbReference type="PANTHER" id="PTHR32063:SF18">
    <property type="entry name" value="CATION EFFLUX SYSTEM PROTEIN"/>
    <property type="match status" value="1"/>
</dbReference>
<dbReference type="RefSeq" id="WP_044836703.1">
    <property type="nucleotide sequence ID" value="NZ_CP059733.1"/>
</dbReference>
<feature type="transmembrane region" description="Helical" evidence="1">
    <location>
        <begin position="887"/>
        <end position="907"/>
    </location>
</feature>
<dbReference type="GO" id="GO:0005886">
    <property type="term" value="C:plasma membrane"/>
    <property type="evidence" value="ECO:0007669"/>
    <property type="project" value="TreeGrafter"/>
</dbReference>
<reference evidence="2 3" key="1">
    <citation type="journal article" date="2015" name="Genome Announc.">
        <title>Draft Genome Sequences of Marine Isolates of Thalassomonas viridans and Thalassomonas actiniarum.</title>
        <authorList>
            <person name="Olonade I."/>
            <person name="van Zyl L.J."/>
            <person name="Trindade M."/>
        </authorList>
    </citation>
    <scope>NUCLEOTIDE SEQUENCE [LARGE SCALE GENOMIC DNA]</scope>
    <source>
        <strain evidence="2 3">XOM25</strain>
    </source>
</reference>
<keyword evidence="3" id="KW-1185">Reference proteome</keyword>
<feature type="transmembrane region" description="Helical" evidence="1">
    <location>
        <begin position="431"/>
        <end position="451"/>
    </location>
</feature>
<dbReference type="EMBL" id="CP059733">
    <property type="protein sequence ID" value="WDE05798.1"/>
    <property type="molecule type" value="Genomic_DNA"/>
</dbReference>
<evidence type="ECO:0000313" key="3">
    <source>
        <dbReference type="Proteomes" id="UP000032352"/>
    </source>
</evidence>
<dbReference type="SUPFAM" id="SSF82866">
    <property type="entry name" value="Multidrug efflux transporter AcrB transmembrane domain"/>
    <property type="match status" value="2"/>
</dbReference>
<protein>
    <submittedName>
        <fullName evidence="2">Efflux RND transporter permease subunit</fullName>
    </submittedName>
</protein>
<dbReference type="Proteomes" id="UP000032352">
    <property type="component" value="Chromosome"/>
</dbReference>
<dbReference type="Gene3D" id="3.30.70.1320">
    <property type="entry name" value="Multidrug efflux transporter AcrB pore domain like"/>
    <property type="match status" value="1"/>
</dbReference>